<reference evidence="8 9" key="1">
    <citation type="submission" date="2023-04" db="EMBL/GenBank/DDBJ databases">
        <authorList>
            <person name="Hsu D."/>
        </authorList>
    </citation>
    <scope>NUCLEOTIDE SEQUENCE [LARGE SCALE GENOMIC DNA]</scope>
    <source>
        <strain evidence="8 9">MK1</strain>
    </source>
</reference>
<dbReference type="SUPFAM" id="SSF103473">
    <property type="entry name" value="MFS general substrate transporter"/>
    <property type="match status" value="1"/>
</dbReference>
<dbReference type="GO" id="GO:0022857">
    <property type="term" value="F:transmembrane transporter activity"/>
    <property type="evidence" value="ECO:0007669"/>
    <property type="project" value="InterPro"/>
</dbReference>
<keyword evidence="3 6" id="KW-0812">Transmembrane</keyword>
<dbReference type="PANTHER" id="PTHR42718:SF9">
    <property type="entry name" value="MAJOR FACILITATOR SUPERFAMILY MULTIDRUG TRANSPORTER MFSC"/>
    <property type="match status" value="1"/>
</dbReference>
<feature type="domain" description="Major facilitator superfamily (MFS) profile" evidence="7">
    <location>
        <begin position="6"/>
        <end position="92"/>
    </location>
</feature>
<comment type="subcellular location">
    <subcellularLocation>
        <location evidence="1">Cell membrane</location>
        <topology evidence="1">Multi-pass membrane protein</topology>
    </subcellularLocation>
</comment>
<keyword evidence="9" id="KW-1185">Reference proteome</keyword>
<dbReference type="AlphaFoldDB" id="A0AAU0ULY6"/>
<dbReference type="InterPro" id="IPR036259">
    <property type="entry name" value="MFS_trans_sf"/>
</dbReference>
<dbReference type="PANTHER" id="PTHR42718">
    <property type="entry name" value="MAJOR FACILITATOR SUPERFAMILY MULTIDRUG TRANSPORTER MFSC"/>
    <property type="match status" value="1"/>
</dbReference>
<feature type="transmembrane region" description="Helical" evidence="6">
    <location>
        <begin position="43"/>
        <end position="60"/>
    </location>
</feature>
<gene>
    <name evidence="8" type="ORF">MFMK1_000975</name>
</gene>
<evidence type="ECO:0000256" key="1">
    <source>
        <dbReference type="ARBA" id="ARBA00004651"/>
    </source>
</evidence>
<dbReference type="PROSITE" id="PS50850">
    <property type="entry name" value="MFS"/>
    <property type="match status" value="1"/>
</dbReference>
<dbReference type="Gene3D" id="1.20.1250.20">
    <property type="entry name" value="MFS general substrate transporter like domains"/>
    <property type="match status" value="1"/>
</dbReference>
<evidence type="ECO:0000313" key="9">
    <source>
        <dbReference type="Proteomes" id="UP001329915"/>
    </source>
</evidence>
<dbReference type="InterPro" id="IPR011701">
    <property type="entry name" value="MFS"/>
</dbReference>
<evidence type="ECO:0000256" key="3">
    <source>
        <dbReference type="ARBA" id="ARBA00022692"/>
    </source>
</evidence>
<name>A0AAU0ULY6_9FIRM</name>
<evidence type="ECO:0000256" key="4">
    <source>
        <dbReference type="ARBA" id="ARBA00022989"/>
    </source>
</evidence>
<feature type="transmembrane region" description="Helical" evidence="6">
    <location>
        <begin position="72"/>
        <end position="91"/>
    </location>
</feature>
<protein>
    <submittedName>
        <fullName evidence="8">MFS transporter</fullName>
    </submittedName>
</protein>
<organism evidence="8 9">
    <name type="scientific">Metallumcola ferriviriculae</name>
    <dbReference type="NCBI Taxonomy" id="3039180"/>
    <lineage>
        <taxon>Bacteria</taxon>
        <taxon>Bacillati</taxon>
        <taxon>Bacillota</taxon>
        <taxon>Clostridia</taxon>
        <taxon>Neomoorellales</taxon>
        <taxon>Desulfitibacteraceae</taxon>
        <taxon>Metallumcola</taxon>
    </lineage>
</organism>
<dbReference type="KEGG" id="dbc:MFMK1_000975"/>
<keyword evidence="2" id="KW-0813">Transport</keyword>
<dbReference type="GO" id="GO:0005886">
    <property type="term" value="C:plasma membrane"/>
    <property type="evidence" value="ECO:0007669"/>
    <property type="project" value="UniProtKB-SubCell"/>
</dbReference>
<sequence length="92" mass="9775">MNTKKIIGTLGLAGFVVMADNWVVSPILPAIANDLGLEISEAGLLITAYMIPFGLLQLIFGPLADRYGKRQVITFSMLFFTVATGLCAIGVA</sequence>
<dbReference type="InterPro" id="IPR020846">
    <property type="entry name" value="MFS_dom"/>
</dbReference>
<accession>A0AAU0ULY6</accession>
<evidence type="ECO:0000256" key="6">
    <source>
        <dbReference type="SAM" id="Phobius"/>
    </source>
</evidence>
<dbReference type="Pfam" id="PF07690">
    <property type="entry name" value="MFS_1"/>
    <property type="match status" value="1"/>
</dbReference>
<dbReference type="Proteomes" id="UP001329915">
    <property type="component" value="Chromosome"/>
</dbReference>
<evidence type="ECO:0000259" key="7">
    <source>
        <dbReference type="PROSITE" id="PS50850"/>
    </source>
</evidence>
<dbReference type="EMBL" id="CP121694">
    <property type="protein sequence ID" value="WRO21179.1"/>
    <property type="molecule type" value="Genomic_DNA"/>
</dbReference>
<evidence type="ECO:0000313" key="8">
    <source>
        <dbReference type="EMBL" id="WRO21179.1"/>
    </source>
</evidence>
<proteinExistence type="predicted"/>
<dbReference type="RefSeq" id="WP_366924035.1">
    <property type="nucleotide sequence ID" value="NZ_CP121694.1"/>
</dbReference>
<evidence type="ECO:0000256" key="2">
    <source>
        <dbReference type="ARBA" id="ARBA00022448"/>
    </source>
</evidence>
<keyword evidence="5 6" id="KW-0472">Membrane</keyword>
<evidence type="ECO:0000256" key="5">
    <source>
        <dbReference type="ARBA" id="ARBA00023136"/>
    </source>
</evidence>
<keyword evidence="4 6" id="KW-1133">Transmembrane helix</keyword>